<proteinExistence type="predicted"/>
<dbReference type="Proteomes" id="UP000005050">
    <property type="component" value="Unassembled WGS sequence"/>
</dbReference>
<comment type="caution">
    <text evidence="2">The sequence shown here is derived from an EMBL/GenBank/DDBJ whole genome shotgun (WGS) entry which is preliminary data.</text>
</comment>
<feature type="chain" id="PRO_5003591381" evidence="1">
    <location>
        <begin position="23"/>
        <end position="308"/>
    </location>
</feature>
<evidence type="ECO:0000313" key="2">
    <source>
        <dbReference type="EMBL" id="EHT99191.1"/>
    </source>
</evidence>
<evidence type="ECO:0000313" key="3">
    <source>
        <dbReference type="Proteomes" id="UP000005050"/>
    </source>
</evidence>
<reference evidence="2 3" key="1">
    <citation type="journal article" date="2012" name="Mol. Microbiol.">
        <title>The genetic and structural basis of two distinct terminal side branch residues in stewartan and amylovoran exopolysaccharides and their potential role in host adaptation.</title>
        <authorList>
            <person name="Wang X."/>
            <person name="Yang F."/>
            <person name="von Bodman S.B."/>
        </authorList>
    </citation>
    <scope>NUCLEOTIDE SEQUENCE [LARGE SCALE GENOMIC DNA]</scope>
    <source>
        <strain evidence="2 3">DC283</strain>
    </source>
</reference>
<feature type="signal peptide" evidence="1">
    <location>
        <begin position="1"/>
        <end position="22"/>
    </location>
</feature>
<keyword evidence="2" id="KW-0449">Lipoprotein</keyword>
<accession>H3RHB1</accession>
<dbReference type="PATRIC" id="fig|660596.6.peg.3596"/>
<dbReference type="RefSeq" id="WP_006120875.1">
    <property type="nucleotide sequence ID" value="NZ_AHIE01000028.1"/>
</dbReference>
<evidence type="ECO:0000256" key="1">
    <source>
        <dbReference type="SAM" id="SignalP"/>
    </source>
</evidence>
<dbReference type="AlphaFoldDB" id="H3RHB1"/>
<keyword evidence="1" id="KW-0732">Signal</keyword>
<protein>
    <submittedName>
        <fullName evidence="2">Putative lipoprotein</fullName>
    </submittedName>
</protein>
<gene>
    <name evidence="2" type="ORF">CKS_5296</name>
</gene>
<name>H3RHB1_PANSE</name>
<dbReference type="OrthoDB" id="9812120at2"/>
<sequence>MKVWTILLISAYLTARTSSCLAEEKIVIPPSPIDNAEHQVISSDNHGVLLDKRLVVYYGNFYSPAMGILGEYPAPELWKKLKTESQEWEKADPSKSVITGLEYIATVASSSPGKDKLYRNRMSNAQIQKALSMVRMVDGAVLILDIQPGLSDLMNEITRLEPFLTQPDVHLAIDPEFIGTDKTPPSQKIGSISYKKINNVIDYLSQLVVKHQLPSKILVVHRFTKKMVTGFDKVKSDPNVQVVLNMDGWGTPTIKFATYRKVISSENNLLYPGIKLFYKNDVKYPPYRLLSKEEILGLQPQPIYIQYQ</sequence>
<organism evidence="2 3">
    <name type="scientific">Pantoea stewartii subsp. stewartii DC283</name>
    <dbReference type="NCBI Taxonomy" id="660596"/>
    <lineage>
        <taxon>Bacteria</taxon>
        <taxon>Pseudomonadati</taxon>
        <taxon>Pseudomonadota</taxon>
        <taxon>Gammaproteobacteria</taxon>
        <taxon>Enterobacterales</taxon>
        <taxon>Erwiniaceae</taxon>
        <taxon>Pantoea</taxon>
    </lineage>
</organism>
<dbReference type="EMBL" id="AHIE01000028">
    <property type="protein sequence ID" value="EHT99191.1"/>
    <property type="molecule type" value="Genomic_DNA"/>
</dbReference>